<dbReference type="AlphaFoldDB" id="A0A8H3RHF8"/>
<feature type="region of interest" description="Disordered" evidence="1">
    <location>
        <begin position="79"/>
        <end position="99"/>
    </location>
</feature>
<dbReference type="Proteomes" id="UP000465221">
    <property type="component" value="Unassembled WGS sequence"/>
</dbReference>
<evidence type="ECO:0000313" key="2">
    <source>
        <dbReference type="EMBL" id="GFF26144.1"/>
    </source>
</evidence>
<comment type="caution">
    <text evidence="2">The sequence shown here is derived from an EMBL/GenBank/DDBJ whole genome shotgun (WGS) entry which is preliminary data.</text>
</comment>
<evidence type="ECO:0000256" key="1">
    <source>
        <dbReference type="SAM" id="MobiDB-lite"/>
    </source>
</evidence>
<proteinExistence type="predicted"/>
<evidence type="ECO:0000313" key="3">
    <source>
        <dbReference type="Proteomes" id="UP000465221"/>
    </source>
</evidence>
<name>A0A8H3RHF8_9EURO</name>
<reference evidence="2 3" key="1">
    <citation type="submission" date="2020-01" db="EMBL/GenBank/DDBJ databases">
        <title>Draft genome sequence of Aspergillus udagawae IFM 46972.</title>
        <authorList>
            <person name="Takahashi H."/>
            <person name="Yaguchi T."/>
        </authorList>
    </citation>
    <scope>NUCLEOTIDE SEQUENCE [LARGE SCALE GENOMIC DNA]</scope>
    <source>
        <strain evidence="2 3">IFM 46972</strain>
    </source>
</reference>
<accession>A0A8H3RHF8</accession>
<protein>
    <submittedName>
        <fullName evidence="2">Uncharacterized protein</fullName>
    </submittedName>
</protein>
<sequence length="99" mass="10816">MTARDLPQIDGDAFAVVKLALQFQLSNHIGRRGDCDAGALDADRGSVAVRRGACRGFLGAGGDLRMRRKILVLDPEVEDDVSPPARKAGRTRPWAYWKP</sequence>
<organism evidence="2 3">
    <name type="scientific">Aspergillus udagawae</name>
    <dbReference type="NCBI Taxonomy" id="91492"/>
    <lineage>
        <taxon>Eukaryota</taxon>
        <taxon>Fungi</taxon>
        <taxon>Dikarya</taxon>
        <taxon>Ascomycota</taxon>
        <taxon>Pezizomycotina</taxon>
        <taxon>Eurotiomycetes</taxon>
        <taxon>Eurotiomycetidae</taxon>
        <taxon>Eurotiales</taxon>
        <taxon>Aspergillaceae</taxon>
        <taxon>Aspergillus</taxon>
        <taxon>Aspergillus subgen. Fumigati</taxon>
    </lineage>
</organism>
<gene>
    <name evidence="2" type="ORF">IFM46972_01663</name>
</gene>
<dbReference type="EMBL" id="BLKC01000008">
    <property type="protein sequence ID" value="GFF26144.1"/>
    <property type="molecule type" value="Genomic_DNA"/>
</dbReference>